<sequence length="147" mass="16539">MWNKKFHTFNDGVKLVTQKNKQAEIEIFSEGINVTITGEGDEKVFGNVDLSLKAAVATIEMLDFKFALDVDDNYAQKAHVQLLHAIGGSIKAGGFYPSEATNLQVAQSFLNWFLENKLDKEPEYAELLKQDEDEADFSFPLFGEEKN</sequence>
<organism evidence="1 2">
    <name type="scientific">Paenibacillus xanthanilyticus</name>
    <dbReference type="NCBI Taxonomy" id="1783531"/>
    <lineage>
        <taxon>Bacteria</taxon>
        <taxon>Bacillati</taxon>
        <taxon>Bacillota</taxon>
        <taxon>Bacilli</taxon>
        <taxon>Bacillales</taxon>
        <taxon>Paenibacillaceae</taxon>
        <taxon>Paenibacillus</taxon>
    </lineage>
</organism>
<dbReference type="RefSeq" id="WP_377721496.1">
    <property type="nucleotide sequence ID" value="NZ_JBHSAM010000034.1"/>
</dbReference>
<proteinExistence type="predicted"/>
<dbReference type="Proteomes" id="UP001595715">
    <property type="component" value="Unassembled WGS sequence"/>
</dbReference>
<evidence type="ECO:0000313" key="2">
    <source>
        <dbReference type="Proteomes" id="UP001595715"/>
    </source>
</evidence>
<comment type="caution">
    <text evidence="1">The sequence shown here is derived from an EMBL/GenBank/DDBJ whole genome shotgun (WGS) entry which is preliminary data.</text>
</comment>
<protein>
    <submittedName>
        <fullName evidence="1">Uncharacterized protein</fullName>
    </submittedName>
</protein>
<accession>A0ABV8KA42</accession>
<gene>
    <name evidence="1" type="ORF">ACFOZ8_25045</name>
</gene>
<name>A0ABV8KA42_9BACL</name>
<dbReference type="EMBL" id="JBHSAM010000034">
    <property type="protein sequence ID" value="MFC4102893.1"/>
    <property type="molecule type" value="Genomic_DNA"/>
</dbReference>
<reference evidence="2" key="1">
    <citation type="journal article" date="2019" name="Int. J. Syst. Evol. Microbiol.">
        <title>The Global Catalogue of Microorganisms (GCM) 10K type strain sequencing project: providing services to taxonomists for standard genome sequencing and annotation.</title>
        <authorList>
            <consortium name="The Broad Institute Genomics Platform"/>
            <consortium name="The Broad Institute Genome Sequencing Center for Infectious Disease"/>
            <person name="Wu L."/>
            <person name="Ma J."/>
        </authorList>
    </citation>
    <scope>NUCLEOTIDE SEQUENCE [LARGE SCALE GENOMIC DNA]</scope>
    <source>
        <strain evidence="2">IBRC-M 10987</strain>
    </source>
</reference>
<keyword evidence="2" id="KW-1185">Reference proteome</keyword>
<evidence type="ECO:0000313" key="1">
    <source>
        <dbReference type="EMBL" id="MFC4102893.1"/>
    </source>
</evidence>